<dbReference type="Proteomes" id="UP001227268">
    <property type="component" value="Unassembled WGS sequence"/>
</dbReference>
<reference evidence="1" key="1">
    <citation type="submission" date="2023-04" db="EMBL/GenBank/DDBJ databases">
        <title>Draft Genome sequencing of Naganishia species isolated from polar environments using Oxford Nanopore Technology.</title>
        <authorList>
            <person name="Leo P."/>
            <person name="Venkateswaran K."/>
        </authorList>
    </citation>
    <scope>NUCLEOTIDE SEQUENCE</scope>
    <source>
        <strain evidence="1">MNA-CCFEE 5423</strain>
    </source>
</reference>
<sequence>MSFLCLTRPVVRLYNLYRTICTTPRRLAQTPPPPSSPVDSNDLASAASEMMSMFAQSPLYNTIKSRPGAIEAIKTVGDLMQKKGIDVSAPPSKMTMLQLAMDLEFREAVKTVICELKAAGVDVTPENIQQLMGPLRKK</sequence>
<accession>A0ACC2W0K2</accession>
<evidence type="ECO:0000313" key="1">
    <source>
        <dbReference type="EMBL" id="KAJ9104581.1"/>
    </source>
</evidence>
<evidence type="ECO:0000313" key="2">
    <source>
        <dbReference type="Proteomes" id="UP001227268"/>
    </source>
</evidence>
<comment type="caution">
    <text evidence="1">The sequence shown here is derived from an EMBL/GenBank/DDBJ whole genome shotgun (WGS) entry which is preliminary data.</text>
</comment>
<dbReference type="EMBL" id="JASBWT010000005">
    <property type="protein sequence ID" value="KAJ9104581.1"/>
    <property type="molecule type" value="Genomic_DNA"/>
</dbReference>
<proteinExistence type="predicted"/>
<protein>
    <submittedName>
        <fullName evidence="1">Uncharacterized protein</fullName>
    </submittedName>
</protein>
<organism evidence="1 2">
    <name type="scientific">Naganishia friedmannii</name>
    <dbReference type="NCBI Taxonomy" id="89922"/>
    <lineage>
        <taxon>Eukaryota</taxon>
        <taxon>Fungi</taxon>
        <taxon>Dikarya</taxon>
        <taxon>Basidiomycota</taxon>
        <taxon>Agaricomycotina</taxon>
        <taxon>Tremellomycetes</taxon>
        <taxon>Filobasidiales</taxon>
        <taxon>Filobasidiaceae</taxon>
        <taxon>Naganishia</taxon>
    </lineage>
</organism>
<keyword evidence="2" id="KW-1185">Reference proteome</keyword>
<gene>
    <name evidence="1" type="ORF">QFC21_002079</name>
</gene>
<name>A0ACC2W0K2_9TREE</name>